<feature type="compositionally biased region" description="Basic and acidic residues" evidence="7">
    <location>
        <begin position="82"/>
        <end position="100"/>
    </location>
</feature>
<feature type="compositionally biased region" description="Basic and acidic residues" evidence="7">
    <location>
        <begin position="43"/>
        <end position="63"/>
    </location>
</feature>
<keyword evidence="5" id="KW-0508">mRNA splicing</keyword>
<dbReference type="Proteomes" id="UP001176517">
    <property type="component" value="Unassembled WGS sequence"/>
</dbReference>
<dbReference type="GO" id="GO:0006397">
    <property type="term" value="P:mRNA processing"/>
    <property type="evidence" value="ECO:0007669"/>
    <property type="project" value="UniProtKB-KW"/>
</dbReference>
<dbReference type="CDD" id="cd21372">
    <property type="entry name" value="cwf21_CWC21-like"/>
    <property type="match status" value="1"/>
</dbReference>
<name>A0AAN6JR94_9BASI</name>
<evidence type="ECO:0000256" key="6">
    <source>
        <dbReference type="ARBA" id="ARBA00023242"/>
    </source>
</evidence>
<dbReference type="InterPro" id="IPR013170">
    <property type="entry name" value="mRNA_splic_Cwf21_dom"/>
</dbReference>
<feature type="compositionally biased region" description="Basic residues" evidence="7">
    <location>
        <begin position="323"/>
        <end position="332"/>
    </location>
</feature>
<dbReference type="GO" id="GO:0008380">
    <property type="term" value="P:RNA splicing"/>
    <property type="evidence" value="ECO:0007669"/>
    <property type="project" value="UniProtKB-KW"/>
</dbReference>
<keyword evidence="10" id="KW-1185">Reference proteome</keyword>
<feature type="region of interest" description="Disordered" evidence="7">
    <location>
        <begin position="82"/>
        <end position="124"/>
    </location>
</feature>
<dbReference type="SMART" id="SM01115">
    <property type="entry name" value="cwf21"/>
    <property type="match status" value="1"/>
</dbReference>
<organism evidence="9 10">
    <name type="scientific">Tilletia horrida</name>
    <dbReference type="NCBI Taxonomy" id="155126"/>
    <lineage>
        <taxon>Eukaryota</taxon>
        <taxon>Fungi</taxon>
        <taxon>Dikarya</taxon>
        <taxon>Basidiomycota</taxon>
        <taxon>Ustilaginomycotina</taxon>
        <taxon>Exobasidiomycetes</taxon>
        <taxon>Tilletiales</taxon>
        <taxon>Tilletiaceae</taxon>
        <taxon>Tilletia</taxon>
    </lineage>
</organism>
<dbReference type="EMBL" id="JAPDMZ010000087">
    <property type="protein sequence ID" value="KAK0550783.1"/>
    <property type="molecule type" value="Genomic_DNA"/>
</dbReference>
<keyword evidence="4" id="KW-0747">Spliceosome</keyword>
<protein>
    <submittedName>
        <fullName evidence="9">RNA-splicing factor</fullName>
    </submittedName>
</protein>
<evidence type="ECO:0000256" key="1">
    <source>
        <dbReference type="ARBA" id="ARBA00004123"/>
    </source>
</evidence>
<feature type="region of interest" description="Disordered" evidence="7">
    <location>
        <begin position="152"/>
        <end position="332"/>
    </location>
</feature>
<gene>
    <name evidence="9" type="primary">CWC21</name>
    <name evidence="9" type="ORF">OC846_003550</name>
</gene>
<dbReference type="PANTHER" id="PTHR36562:SF5">
    <property type="entry name" value="SERINE_ARGININE REPETITIVE MATRIX 2"/>
    <property type="match status" value="1"/>
</dbReference>
<keyword evidence="6" id="KW-0539">Nucleus</keyword>
<dbReference type="PANTHER" id="PTHR36562">
    <property type="entry name" value="SERINE/ARGININE REPETITIVE MATRIX 2"/>
    <property type="match status" value="1"/>
</dbReference>
<evidence type="ECO:0000256" key="7">
    <source>
        <dbReference type="SAM" id="MobiDB-lite"/>
    </source>
</evidence>
<dbReference type="Pfam" id="PF08312">
    <property type="entry name" value="cwf21"/>
    <property type="match status" value="1"/>
</dbReference>
<evidence type="ECO:0000256" key="5">
    <source>
        <dbReference type="ARBA" id="ARBA00023187"/>
    </source>
</evidence>
<dbReference type="AlphaFoldDB" id="A0AAN6JR94"/>
<feature type="compositionally biased region" description="Low complexity" evidence="7">
    <location>
        <begin position="312"/>
        <end position="322"/>
    </location>
</feature>
<dbReference type="InterPro" id="IPR051372">
    <property type="entry name" value="CWC21"/>
</dbReference>
<reference evidence="9" key="1">
    <citation type="journal article" date="2023" name="PhytoFront">
        <title>Draft Genome Resources of Seven Strains of Tilletia horrida, Causal Agent of Kernel Smut of Rice.</title>
        <authorList>
            <person name="Khanal S."/>
            <person name="Antony Babu S."/>
            <person name="Zhou X.G."/>
        </authorList>
    </citation>
    <scope>NUCLEOTIDE SEQUENCE</scope>
    <source>
        <strain evidence="9">TX6</strain>
    </source>
</reference>
<evidence type="ECO:0000256" key="4">
    <source>
        <dbReference type="ARBA" id="ARBA00022728"/>
    </source>
</evidence>
<evidence type="ECO:0000313" key="10">
    <source>
        <dbReference type="Proteomes" id="UP001176517"/>
    </source>
</evidence>
<comment type="subcellular location">
    <subcellularLocation>
        <location evidence="1">Nucleus</location>
    </subcellularLocation>
</comment>
<sequence>MYNGVGLQTARGSGTSGYVQRNYAALRHRDERGHEQSGFGKGKSSDRSDSSLRKPDKGILDHDKKRKVEVRCMELRDELEEKGIPEDEIEDRVSQLRDELSEALNNPSSAFGSSSHAETRALRPSDVHALQAAKALESERWKSALGVNANYEEGQGFSAEYREAQREQRKAERQRAKEERDQRREEYERRRQEERERRDFEAEIRDRRREDRDAGRYRDQGRYGGSGRDERDAPARQYRDDDRDERPSSRRAADRSRSPPRRRSSSRTPSPPPRRRTEDRRPPSRSPGPARRRDGMSASRSPPPRRRERSDSLSSRSVSRSPSPRRHGSASP</sequence>
<proteinExistence type="inferred from homology"/>
<keyword evidence="3" id="KW-0507">mRNA processing</keyword>
<evidence type="ECO:0000256" key="3">
    <source>
        <dbReference type="ARBA" id="ARBA00022664"/>
    </source>
</evidence>
<feature type="region of interest" description="Disordered" evidence="7">
    <location>
        <begin position="1"/>
        <end position="65"/>
    </location>
</feature>
<evidence type="ECO:0000313" key="9">
    <source>
        <dbReference type="EMBL" id="KAK0550783.1"/>
    </source>
</evidence>
<feature type="domain" description="CWF21" evidence="8">
    <location>
        <begin position="60"/>
        <end position="105"/>
    </location>
</feature>
<dbReference type="Gene3D" id="6.10.140.420">
    <property type="match status" value="1"/>
</dbReference>
<comment type="caution">
    <text evidence="9">The sequence shown here is derived from an EMBL/GenBank/DDBJ whole genome shotgun (WGS) entry which is preliminary data.</text>
</comment>
<feature type="compositionally biased region" description="Polar residues" evidence="7">
    <location>
        <begin position="10"/>
        <end position="19"/>
    </location>
</feature>
<comment type="similarity">
    <text evidence="2">Belongs to the CWC21 family.</text>
</comment>
<accession>A0AAN6JR94</accession>
<feature type="compositionally biased region" description="Polar residues" evidence="7">
    <location>
        <begin position="103"/>
        <end position="116"/>
    </location>
</feature>
<evidence type="ECO:0000259" key="8">
    <source>
        <dbReference type="SMART" id="SM01115"/>
    </source>
</evidence>
<dbReference type="GO" id="GO:0005681">
    <property type="term" value="C:spliceosomal complex"/>
    <property type="evidence" value="ECO:0007669"/>
    <property type="project" value="UniProtKB-KW"/>
</dbReference>
<evidence type="ECO:0000256" key="2">
    <source>
        <dbReference type="ARBA" id="ARBA00005954"/>
    </source>
</evidence>
<feature type="compositionally biased region" description="Basic and acidic residues" evidence="7">
    <location>
        <begin position="160"/>
        <end position="257"/>
    </location>
</feature>